<evidence type="ECO:0000256" key="4">
    <source>
        <dbReference type="ARBA" id="ARBA00022603"/>
    </source>
</evidence>
<dbReference type="GO" id="GO:0043565">
    <property type="term" value="F:sequence-specific DNA binding"/>
    <property type="evidence" value="ECO:0007669"/>
    <property type="project" value="InterPro"/>
</dbReference>
<dbReference type="InterPro" id="IPR014048">
    <property type="entry name" value="MethylDNA_cys_MeTrfase_DNA-bd"/>
</dbReference>
<evidence type="ECO:0000313" key="14">
    <source>
        <dbReference type="EMBL" id="OWJ84355.1"/>
    </source>
</evidence>
<organism evidence="14 15">
    <name type="scientific">Haematobacter missouriensis</name>
    <dbReference type="NCBI Taxonomy" id="366616"/>
    <lineage>
        <taxon>Bacteria</taxon>
        <taxon>Pseudomonadati</taxon>
        <taxon>Pseudomonadota</taxon>
        <taxon>Alphaproteobacteria</taxon>
        <taxon>Rhodobacterales</taxon>
        <taxon>Paracoccaceae</taxon>
        <taxon>Haematobacter</taxon>
    </lineage>
</organism>
<keyword evidence="4" id="KW-0489">Methyltransferase</keyword>
<evidence type="ECO:0000256" key="8">
    <source>
        <dbReference type="ARBA" id="ARBA00023204"/>
    </source>
</evidence>
<evidence type="ECO:0000256" key="2">
    <source>
        <dbReference type="ARBA" id="ARBA00008711"/>
    </source>
</evidence>
<dbReference type="OrthoDB" id="9802228at2"/>
<comment type="cofactor">
    <cofactor evidence="11">
        <name>Zn(2+)</name>
        <dbReference type="ChEBI" id="CHEBI:29105"/>
    </cofactor>
    <text evidence="11">Binds 1 zinc ion per subunit.</text>
</comment>
<evidence type="ECO:0000256" key="7">
    <source>
        <dbReference type="ARBA" id="ARBA00023159"/>
    </source>
</evidence>
<dbReference type="NCBIfam" id="TIGR00589">
    <property type="entry name" value="ogt"/>
    <property type="match status" value="1"/>
</dbReference>
<keyword evidence="7" id="KW-0010">Activator</keyword>
<dbReference type="Pfam" id="PF01035">
    <property type="entry name" value="DNA_binding_1"/>
    <property type="match status" value="1"/>
</dbReference>
<keyword evidence="6" id="KW-0227">DNA damage</keyword>
<keyword evidence="11" id="KW-0479">Metal-binding</keyword>
<dbReference type="Gene3D" id="3.40.10.10">
    <property type="entry name" value="DNA Methylphosphotriester Repair Domain"/>
    <property type="match status" value="1"/>
</dbReference>
<dbReference type="InterPro" id="IPR016221">
    <property type="entry name" value="Bifunct_regulatory_prot_Ada"/>
</dbReference>
<dbReference type="STRING" id="366616.CG51_07115"/>
<keyword evidence="8" id="KW-0234">DNA repair</keyword>
<dbReference type="RefSeq" id="WP_051930533.1">
    <property type="nucleotide sequence ID" value="NZ_CALUEG010000013.1"/>
</dbReference>
<dbReference type="GO" id="GO:0032259">
    <property type="term" value="P:methylation"/>
    <property type="evidence" value="ECO:0007669"/>
    <property type="project" value="UniProtKB-KW"/>
</dbReference>
<dbReference type="EMBL" id="NIPX01000008">
    <property type="protein sequence ID" value="OWJ84355.1"/>
    <property type="molecule type" value="Genomic_DNA"/>
</dbReference>
<dbReference type="GO" id="GO:0003700">
    <property type="term" value="F:DNA-binding transcription factor activity"/>
    <property type="evidence" value="ECO:0007669"/>
    <property type="project" value="InterPro"/>
</dbReference>
<dbReference type="Gene3D" id="1.10.10.60">
    <property type="entry name" value="Homeodomain-like"/>
    <property type="match status" value="1"/>
</dbReference>
<keyword evidence="5" id="KW-0808">Transferase</keyword>
<dbReference type="AlphaFoldDB" id="A0A212ASD4"/>
<dbReference type="Pfam" id="PF02805">
    <property type="entry name" value="Ada_Zn_binding"/>
    <property type="match status" value="1"/>
</dbReference>
<evidence type="ECO:0000256" key="11">
    <source>
        <dbReference type="PIRSR" id="PIRSR000409-3"/>
    </source>
</evidence>
<dbReference type="PANTHER" id="PTHR10815">
    <property type="entry name" value="METHYLATED-DNA--PROTEIN-CYSTEINE METHYLTRANSFERASE"/>
    <property type="match status" value="1"/>
</dbReference>
<proteinExistence type="inferred from homology"/>
<dbReference type="GO" id="GO:0006281">
    <property type="term" value="P:DNA repair"/>
    <property type="evidence" value="ECO:0007669"/>
    <property type="project" value="UniProtKB-KW"/>
</dbReference>
<feature type="binding site" evidence="11">
    <location>
        <position position="37"/>
    </location>
    <ligand>
        <name>Zn(2+)</name>
        <dbReference type="ChEBI" id="CHEBI:29105"/>
    </ligand>
</feature>
<dbReference type="GO" id="GO:0003908">
    <property type="term" value="F:methylated-DNA-[protein]-cysteine S-methyltransferase activity"/>
    <property type="evidence" value="ECO:0007669"/>
    <property type="project" value="UniProtKB-EC"/>
</dbReference>
<dbReference type="InterPro" id="IPR004026">
    <property type="entry name" value="Ada_DNA_repair_Zn-bd"/>
</dbReference>
<dbReference type="Proteomes" id="UP000214673">
    <property type="component" value="Unassembled WGS sequence"/>
</dbReference>
<evidence type="ECO:0000256" key="6">
    <source>
        <dbReference type="ARBA" id="ARBA00022763"/>
    </source>
</evidence>
<dbReference type="InterPro" id="IPR036388">
    <property type="entry name" value="WH-like_DNA-bd_sf"/>
</dbReference>
<dbReference type="PIRSF" id="PIRSF000409">
    <property type="entry name" value="Ada"/>
    <property type="match status" value="1"/>
</dbReference>
<evidence type="ECO:0000256" key="1">
    <source>
        <dbReference type="ARBA" id="ARBA00001286"/>
    </source>
</evidence>
<comment type="catalytic activity">
    <reaction evidence="1">
        <text>a 4-O-methyl-thymidine in DNA + L-cysteinyl-[protein] = a thymidine in DNA + S-methyl-L-cysteinyl-[protein]</text>
        <dbReference type="Rhea" id="RHEA:53428"/>
        <dbReference type="Rhea" id="RHEA-COMP:10131"/>
        <dbReference type="Rhea" id="RHEA-COMP:10132"/>
        <dbReference type="Rhea" id="RHEA-COMP:13555"/>
        <dbReference type="Rhea" id="RHEA-COMP:13556"/>
        <dbReference type="ChEBI" id="CHEBI:29950"/>
        <dbReference type="ChEBI" id="CHEBI:82612"/>
        <dbReference type="ChEBI" id="CHEBI:137386"/>
        <dbReference type="ChEBI" id="CHEBI:137387"/>
        <dbReference type="EC" id="2.1.1.63"/>
    </reaction>
</comment>
<dbReference type="GO" id="GO:0008270">
    <property type="term" value="F:zinc ion binding"/>
    <property type="evidence" value="ECO:0007669"/>
    <property type="project" value="InterPro"/>
</dbReference>
<evidence type="ECO:0000259" key="12">
    <source>
        <dbReference type="PROSITE" id="PS01124"/>
    </source>
</evidence>
<protein>
    <recommendedName>
        <fullName evidence="3">methylated-DNA--[protein]-cysteine S-methyltransferase</fullName>
        <ecNumber evidence="3">2.1.1.63</ecNumber>
    </recommendedName>
</protein>
<dbReference type="PROSITE" id="PS01124">
    <property type="entry name" value="HTH_ARAC_FAMILY_2"/>
    <property type="match status" value="1"/>
</dbReference>
<reference evidence="15" key="1">
    <citation type="submission" date="2016-11" db="EMBL/GenBank/DDBJ databases">
        <title>Comparison of Traditional DNA-DNA Hybridization with In Silico Genomic Analysis.</title>
        <authorList>
            <person name="Nicholson A.C."/>
            <person name="Humrighouse B.W."/>
            <person name="Graziano J."/>
            <person name="Lasker B."/>
            <person name="Whitney A.M."/>
            <person name="Mcquiston J.R."/>
            <person name="Bell M."/>
        </authorList>
    </citation>
    <scope>NUCLEOTIDE SEQUENCE [LARGE SCALE GENOMIC DNA]</scope>
    <source>
        <strain evidence="15">H2381</strain>
    </source>
</reference>
<sequence length="367" mass="39977">MLFNLPDPATLYDALLARDPRFDGQAFVCVSSTGIFCRLTCPARKPLAKHCTFHATIGECIEAGYRPCKRCHPLKAAALADLTVAALLDAMEERPGFRWSEAEVERLGHDPSTVRRSFRRHFGMTFLEMARQRRLRDGFQSLATGAKVITAQHEASFDSPSAFRTAFARLMGCAPGALRSEALLQATWIPTPLGDMIAVSSPTHLHLLEFIDRKALPAELSRLRSAAPGGIGVGGAAPSDQAAAELEAYFASRSAHFTVPLALAASPFTRAVWQALREIPVGETRSYSDIARQIGRPTATRAVARANGANQIALMIPCHRVIGADGSLTGYGGGLWRKQRLIEIERMLREEPSRPLHHGDTPFASAR</sequence>
<dbReference type="EMBL" id="NIPV01000119">
    <property type="protein sequence ID" value="OWJ70880.1"/>
    <property type="molecule type" value="Genomic_DNA"/>
</dbReference>
<dbReference type="FunFam" id="1.10.10.10:FF:000214">
    <property type="entry name" value="Methylated-DNA--protein-cysteine methyltransferase"/>
    <property type="match status" value="1"/>
</dbReference>
<gene>
    <name evidence="14" type="ORF">CDV52_08280</name>
    <name evidence="13" type="ORF">CDV53_20065</name>
</gene>
<dbReference type="SUPFAM" id="SSF53155">
    <property type="entry name" value="Methylated DNA-protein cysteine methyltransferase domain"/>
    <property type="match status" value="1"/>
</dbReference>
<dbReference type="Gene3D" id="1.10.10.10">
    <property type="entry name" value="Winged helix-like DNA-binding domain superfamily/Winged helix DNA-binding domain"/>
    <property type="match status" value="1"/>
</dbReference>
<evidence type="ECO:0000313" key="16">
    <source>
        <dbReference type="Proteomes" id="UP000214673"/>
    </source>
</evidence>
<comment type="catalytic activity">
    <reaction evidence="9">
        <text>a 6-O-methyl-2'-deoxyguanosine in DNA + L-cysteinyl-[protein] = S-methyl-L-cysteinyl-[protein] + a 2'-deoxyguanosine in DNA</text>
        <dbReference type="Rhea" id="RHEA:24000"/>
        <dbReference type="Rhea" id="RHEA-COMP:10131"/>
        <dbReference type="Rhea" id="RHEA-COMP:10132"/>
        <dbReference type="Rhea" id="RHEA-COMP:11367"/>
        <dbReference type="Rhea" id="RHEA-COMP:11368"/>
        <dbReference type="ChEBI" id="CHEBI:29950"/>
        <dbReference type="ChEBI" id="CHEBI:82612"/>
        <dbReference type="ChEBI" id="CHEBI:85445"/>
        <dbReference type="ChEBI" id="CHEBI:85448"/>
        <dbReference type="EC" id="2.1.1.63"/>
    </reaction>
</comment>
<evidence type="ECO:0000256" key="10">
    <source>
        <dbReference type="PIRSR" id="PIRSR000409-1"/>
    </source>
</evidence>
<evidence type="ECO:0000313" key="13">
    <source>
        <dbReference type="EMBL" id="OWJ70880.1"/>
    </source>
</evidence>
<dbReference type="EC" id="2.1.1.63" evidence="3"/>
<evidence type="ECO:0000256" key="5">
    <source>
        <dbReference type="ARBA" id="ARBA00022679"/>
    </source>
</evidence>
<dbReference type="Pfam" id="PF12833">
    <property type="entry name" value="HTH_18"/>
    <property type="match status" value="1"/>
</dbReference>
<name>A0A212ASD4_9RHOB</name>
<dbReference type="InterPro" id="IPR035451">
    <property type="entry name" value="Ada-like_dom_sf"/>
</dbReference>
<feature type="binding site" evidence="11">
    <location>
        <position position="68"/>
    </location>
    <ligand>
        <name>Zn(2+)</name>
        <dbReference type="ChEBI" id="CHEBI:29105"/>
    </ligand>
</feature>
<evidence type="ECO:0000256" key="3">
    <source>
        <dbReference type="ARBA" id="ARBA00011918"/>
    </source>
</evidence>
<dbReference type="InterPro" id="IPR018060">
    <property type="entry name" value="HTH_AraC"/>
</dbReference>
<comment type="caution">
    <text evidence="14">The sequence shown here is derived from an EMBL/GenBank/DDBJ whole genome shotgun (WGS) entry which is preliminary data.</text>
</comment>
<comment type="similarity">
    <text evidence="2">Belongs to the MGMT family.</text>
</comment>
<feature type="domain" description="HTH araC/xylS-type" evidence="12">
    <location>
        <begin position="105"/>
        <end position="181"/>
    </location>
</feature>
<dbReference type="Proteomes" id="UP000196640">
    <property type="component" value="Unassembled WGS sequence"/>
</dbReference>
<dbReference type="SUPFAM" id="SSF46767">
    <property type="entry name" value="Methylated DNA-protein cysteine methyltransferase, C-terminal domain"/>
    <property type="match status" value="1"/>
</dbReference>
<keyword evidence="11" id="KW-0862">Zinc</keyword>
<keyword evidence="16" id="KW-1185">Reference proteome</keyword>
<dbReference type="Gene3D" id="3.30.160.70">
    <property type="entry name" value="Methylated DNA-protein cysteine methyltransferase domain"/>
    <property type="match status" value="1"/>
</dbReference>
<dbReference type="SMART" id="SM00342">
    <property type="entry name" value="HTH_ARAC"/>
    <property type="match status" value="1"/>
</dbReference>
<reference evidence="14 16" key="2">
    <citation type="submission" date="2016-11" db="EMBL/GenBank/DDBJ databases">
        <title>Comparison of Traditional DNA-DNA Hybridization with In Silico Genomic Analysis.</title>
        <authorList>
            <person name="Nicholson A.C."/>
            <person name="Sammons S."/>
            <person name="Humrighouse B.W."/>
            <person name="Graziano J."/>
            <person name="Lasker B."/>
            <person name="Whitney A.M."/>
            <person name="Mcquiston J.R."/>
        </authorList>
    </citation>
    <scope>NUCLEOTIDE SEQUENCE [LARGE SCALE GENOMIC DNA]</scope>
    <source>
        <strain evidence="13 16">H1892</strain>
        <strain evidence="14">H2381</strain>
    </source>
</reference>
<feature type="active site" description="Nucleophile; methyl group acceptor from either O6-methylguanine or O4-methylthymine" evidence="10">
    <location>
        <position position="318"/>
    </location>
</feature>
<dbReference type="SUPFAM" id="SSF57884">
    <property type="entry name" value="Ada DNA repair protein, N-terminal domain (N-Ada 10)"/>
    <property type="match status" value="1"/>
</dbReference>
<dbReference type="InterPro" id="IPR001497">
    <property type="entry name" value="MethylDNA_cys_MeTrfase_AS"/>
</dbReference>
<accession>A0A212ASD4</accession>
<feature type="binding site" evidence="11">
    <location>
        <position position="41"/>
    </location>
    <ligand>
        <name>Zn(2+)</name>
        <dbReference type="ChEBI" id="CHEBI:29105"/>
    </ligand>
</feature>
<dbReference type="PROSITE" id="PS00374">
    <property type="entry name" value="MGMT"/>
    <property type="match status" value="1"/>
</dbReference>
<dbReference type="InterPro" id="IPR036631">
    <property type="entry name" value="MGMT_N_sf"/>
</dbReference>
<dbReference type="CDD" id="cd06445">
    <property type="entry name" value="ATase"/>
    <property type="match status" value="1"/>
</dbReference>
<feature type="binding site" evidence="11">
    <location>
        <position position="71"/>
    </location>
    <ligand>
        <name>Zn(2+)</name>
        <dbReference type="ChEBI" id="CHEBI:29105"/>
    </ligand>
</feature>
<dbReference type="InterPro" id="IPR036217">
    <property type="entry name" value="MethylDNA_cys_MeTrfase_DNAb"/>
</dbReference>
<feature type="active site" description="Nucleophile; methyl group acceptor from methylphosphotriester" evidence="10">
    <location>
        <position position="37"/>
    </location>
</feature>
<dbReference type="PANTHER" id="PTHR10815:SF5">
    <property type="entry name" value="METHYLATED-DNA--PROTEIN-CYSTEINE METHYLTRANSFERASE"/>
    <property type="match status" value="1"/>
</dbReference>
<evidence type="ECO:0000256" key="9">
    <source>
        <dbReference type="ARBA" id="ARBA00049348"/>
    </source>
</evidence>
<evidence type="ECO:0000313" key="15">
    <source>
        <dbReference type="Proteomes" id="UP000196640"/>
    </source>
</evidence>